<reference evidence="3 4" key="1">
    <citation type="submission" date="2019-12" db="EMBL/GenBank/DDBJ databases">
        <title>Genomic-based taxomic classification of the family Erythrobacteraceae.</title>
        <authorList>
            <person name="Xu L."/>
        </authorList>
    </citation>
    <scope>NUCLEOTIDE SEQUENCE [LARGE SCALE GENOMIC DNA]</scope>
    <source>
        <strain evidence="3 4">JCM 10282</strain>
    </source>
</reference>
<evidence type="ECO:0000313" key="2">
    <source>
        <dbReference type="EMBL" id="MBB3776634.1"/>
    </source>
</evidence>
<dbReference type="GO" id="GO:0003824">
    <property type="term" value="F:catalytic activity"/>
    <property type="evidence" value="ECO:0007669"/>
    <property type="project" value="UniProtKB-ARBA"/>
</dbReference>
<evidence type="ECO:0000313" key="4">
    <source>
        <dbReference type="Proteomes" id="UP000430021"/>
    </source>
</evidence>
<gene>
    <name evidence="2" type="ORF">FHS52_002603</name>
    <name evidence="3" type="ORF">GRI59_06655</name>
</gene>
<comment type="similarity">
    <text evidence="1">Belongs to the enoyl-CoA hydratase/isomerase family.</text>
</comment>
<proteinExistence type="inferred from homology"/>
<name>A0A6I4UGL6_9SPHN</name>
<dbReference type="NCBIfam" id="NF005126">
    <property type="entry name" value="PRK06563.1"/>
    <property type="match status" value="1"/>
</dbReference>
<dbReference type="PANTHER" id="PTHR43802:SF1">
    <property type="entry name" value="IP11341P-RELATED"/>
    <property type="match status" value="1"/>
</dbReference>
<reference evidence="2 5" key="2">
    <citation type="submission" date="2020-08" db="EMBL/GenBank/DDBJ databases">
        <title>Genomic Encyclopedia of Type Strains, Phase IV (KMG-IV): sequencing the most valuable type-strain genomes for metagenomic binning, comparative biology and taxonomic classification.</title>
        <authorList>
            <person name="Goeker M."/>
        </authorList>
    </citation>
    <scope>NUCLEOTIDE SEQUENCE [LARGE SCALE GENOMIC DNA]</scope>
    <source>
        <strain evidence="2 5">DSM 8510</strain>
    </source>
</reference>
<dbReference type="OrthoDB" id="5730382at2"/>
<dbReference type="Proteomes" id="UP000548685">
    <property type="component" value="Unassembled WGS sequence"/>
</dbReference>
<dbReference type="RefSeq" id="WP_160760468.1">
    <property type="nucleotide sequence ID" value="NZ_BAAADZ010000010.1"/>
</dbReference>
<dbReference type="InterPro" id="IPR014748">
    <property type="entry name" value="Enoyl-CoA_hydra_C"/>
</dbReference>
<dbReference type="EMBL" id="JACICE010000002">
    <property type="protein sequence ID" value="MBB3776634.1"/>
    <property type="molecule type" value="Genomic_DNA"/>
</dbReference>
<keyword evidence="5" id="KW-1185">Reference proteome</keyword>
<dbReference type="PANTHER" id="PTHR43802">
    <property type="entry name" value="ENOYL-COA HYDRATASE"/>
    <property type="match status" value="1"/>
</dbReference>
<evidence type="ECO:0000256" key="1">
    <source>
        <dbReference type="ARBA" id="ARBA00005254"/>
    </source>
</evidence>
<sequence length="259" mass="27543">MEDGQINQTVDGHVLRIGISRPDKRNSLTPEMMRGLAEAFDRLQNDPDLRAGLLHGEGGNFTSGLDLLKFVPIMSGAEPAPIYEGIDPLQLKERLTKPLVAAVSGFVFTVGIELMLACDIVVAADDCVFGQLETSLGIMVSGGGTVRWVQQIGWGNAMRYLLTAEKFGAEEALRMGLVQEVTAAGSELARASAIAAMVARNAPLAVQATKASALRFLADGERQAFEALPAAQATLARSADALEGATAMMQRRDPVFSGR</sequence>
<dbReference type="InterPro" id="IPR029045">
    <property type="entry name" value="ClpP/crotonase-like_dom_sf"/>
</dbReference>
<accession>A0A6I4UGL6</accession>
<evidence type="ECO:0000313" key="5">
    <source>
        <dbReference type="Proteomes" id="UP000548685"/>
    </source>
</evidence>
<dbReference type="Gene3D" id="3.90.226.10">
    <property type="entry name" value="2-enoyl-CoA Hydratase, Chain A, domain 1"/>
    <property type="match status" value="1"/>
</dbReference>
<dbReference type="AlphaFoldDB" id="A0A6I4UGL6"/>
<dbReference type="EMBL" id="WTYB01000002">
    <property type="protein sequence ID" value="MXP38291.1"/>
    <property type="molecule type" value="Genomic_DNA"/>
</dbReference>
<organism evidence="3 4">
    <name type="scientific">Erythrobacter ramosus</name>
    <dbReference type="NCBI Taxonomy" id="35811"/>
    <lineage>
        <taxon>Bacteria</taxon>
        <taxon>Pseudomonadati</taxon>
        <taxon>Pseudomonadota</taxon>
        <taxon>Alphaproteobacteria</taxon>
        <taxon>Sphingomonadales</taxon>
        <taxon>Erythrobacteraceae</taxon>
        <taxon>Erythrobacter/Porphyrobacter group</taxon>
        <taxon>Erythrobacter</taxon>
    </lineage>
</organism>
<dbReference type="Proteomes" id="UP000430021">
    <property type="component" value="Unassembled WGS sequence"/>
</dbReference>
<dbReference type="Gene3D" id="1.10.12.10">
    <property type="entry name" value="Lyase 2-enoyl-coa Hydratase, Chain A, domain 2"/>
    <property type="match status" value="1"/>
</dbReference>
<dbReference type="SUPFAM" id="SSF52096">
    <property type="entry name" value="ClpP/crotonase"/>
    <property type="match status" value="1"/>
</dbReference>
<evidence type="ECO:0000313" key="3">
    <source>
        <dbReference type="EMBL" id="MXP38291.1"/>
    </source>
</evidence>
<comment type="caution">
    <text evidence="3">The sequence shown here is derived from an EMBL/GenBank/DDBJ whole genome shotgun (WGS) entry which is preliminary data.</text>
</comment>
<protein>
    <submittedName>
        <fullName evidence="3">Crotonase/enoyl-CoA hydratase family protein</fullName>
    </submittedName>
    <submittedName>
        <fullName evidence="2">Enoyl-CoA hydratase/carnithine racemase</fullName>
    </submittedName>
</protein>
<dbReference type="CDD" id="cd06558">
    <property type="entry name" value="crotonase-like"/>
    <property type="match status" value="1"/>
</dbReference>
<dbReference type="InterPro" id="IPR001753">
    <property type="entry name" value="Enoyl-CoA_hydra/iso"/>
</dbReference>
<dbReference type="Pfam" id="PF00378">
    <property type="entry name" value="ECH_1"/>
    <property type="match status" value="1"/>
</dbReference>